<proteinExistence type="predicted"/>
<dbReference type="EMBL" id="MN739048">
    <property type="protein sequence ID" value="QHS85876.1"/>
    <property type="molecule type" value="Genomic_DNA"/>
</dbReference>
<evidence type="ECO:0000313" key="1">
    <source>
        <dbReference type="EMBL" id="QHS85876.1"/>
    </source>
</evidence>
<sequence length="134" mass="15207">MADSEEIKVTIRSWVALDDEARKLQARQKAIRDEKARLSENILAFMHKNEVDNFTLEGNGLGTISRTVRTSRPPLRRDLIRTQLLLQFSDQPQRVAEALRAIEGIPEGDDMSVGGTQRELLSRRIPKSRVVNLS</sequence>
<reference evidence="1" key="1">
    <citation type="journal article" date="2020" name="Nature">
        <title>Giant virus diversity and host interactions through global metagenomics.</title>
        <authorList>
            <person name="Schulz F."/>
            <person name="Roux S."/>
            <person name="Paez-Espino D."/>
            <person name="Jungbluth S."/>
            <person name="Walsh D.A."/>
            <person name="Denef V.J."/>
            <person name="McMahon K.D."/>
            <person name="Konstantinidis K.T."/>
            <person name="Eloe-Fadrosh E.A."/>
            <person name="Kyrpides N.C."/>
            <person name="Woyke T."/>
        </authorList>
    </citation>
    <scope>NUCLEOTIDE SEQUENCE</scope>
    <source>
        <strain evidence="1">GVMAG-M-3300009185-36</strain>
    </source>
</reference>
<name>A0A6C0B1B6_9ZZZZ</name>
<protein>
    <submittedName>
        <fullName evidence="1">Uncharacterized protein</fullName>
    </submittedName>
</protein>
<dbReference type="AlphaFoldDB" id="A0A6C0B1B6"/>
<accession>A0A6C0B1B6</accession>
<organism evidence="1">
    <name type="scientific">viral metagenome</name>
    <dbReference type="NCBI Taxonomy" id="1070528"/>
    <lineage>
        <taxon>unclassified sequences</taxon>
        <taxon>metagenomes</taxon>
        <taxon>organismal metagenomes</taxon>
    </lineage>
</organism>